<accession>A0ABS4E851</accession>
<dbReference type="Pfam" id="PF01047">
    <property type="entry name" value="MarR"/>
    <property type="match status" value="1"/>
</dbReference>
<dbReference type="InterPro" id="IPR036390">
    <property type="entry name" value="WH_DNA-bd_sf"/>
</dbReference>
<dbReference type="SUPFAM" id="SSF46785">
    <property type="entry name" value="Winged helix' DNA-binding domain"/>
    <property type="match status" value="1"/>
</dbReference>
<evidence type="ECO:0000313" key="5">
    <source>
        <dbReference type="EMBL" id="MBP1854125.1"/>
    </source>
</evidence>
<protein>
    <submittedName>
        <fullName evidence="5">DNA-binding MarR family transcriptional regulator</fullName>
    </submittedName>
</protein>
<dbReference type="GO" id="GO:0003677">
    <property type="term" value="F:DNA binding"/>
    <property type="evidence" value="ECO:0007669"/>
    <property type="project" value="UniProtKB-KW"/>
</dbReference>
<keyword evidence="3" id="KW-0804">Transcription</keyword>
<evidence type="ECO:0000313" key="6">
    <source>
        <dbReference type="Proteomes" id="UP000767291"/>
    </source>
</evidence>
<sequence>MDEVIFKHKIMEYNRNIHNKFTNMLNEHYKPFGITSVQAVILLDLYENGEEKISDLSKNLSMTNSNVSVICKRLEKNGFINRVRDSEDQRIVKVVLADKFMDIQTKLESSVFDNYFENLTEDKIQEMKDIVSGLEKLDKLLSCIECK</sequence>
<gene>
    <name evidence="5" type="ORF">J2Z43_000515</name>
</gene>
<dbReference type="InterPro" id="IPR000835">
    <property type="entry name" value="HTH_MarR-typ"/>
</dbReference>
<evidence type="ECO:0000259" key="4">
    <source>
        <dbReference type="PROSITE" id="PS50995"/>
    </source>
</evidence>
<proteinExistence type="predicted"/>
<dbReference type="PANTHER" id="PTHR42756:SF1">
    <property type="entry name" value="TRANSCRIPTIONAL REPRESSOR OF EMRAB OPERON"/>
    <property type="match status" value="1"/>
</dbReference>
<name>A0ABS4E851_9FIRM</name>
<dbReference type="RefSeq" id="WP_209455695.1">
    <property type="nucleotide sequence ID" value="NZ_BAAACS010000017.1"/>
</dbReference>
<feature type="domain" description="HTH marR-type" evidence="4">
    <location>
        <begin position="1"/>
        <end position="139"/>
    </location>
</feature>
<dbReference type="Gene3D" id="1.10.10.10">
    <property type="entry name" value="Winged helix-like DNA-binding domain superfamily/Winged helix DNA-binding domain"/>
    <property type="match status" value="1"/>
</dbReference>
<dbReference type="SMART" id="SM00347">
    <property type="entry name" value="HTH_MARR"/>
    <property type="match status" value="1"/>
</dbReference>
<evidence type="ECO:0000256" key="2">
    <source>
        <dbReference type="ARBA" id="ARBA00023125"/>
    </source>
</evidence>
<dbReference type="PANTHER" id="PTHR42756">
    <property type="entry name" value="TRANSCRIPTIONAL REGULATOR, MARR"/>
    <property type="match status" value="1"/>
</dbReference>
<dbReference type="EMBL" id="JAGGJX010000001">
    <property type="protein sequence ID" value="MBP1854125.1"/>
    <property type="molecule type" value="Genomic_DNA"/>
</dbReference>
<dbReference type="InterPro" id="IPR036388">
    <property type="entry name" value="WH-like_DNA-bd_sf"/>
</dbReference>
<keyword evidence="6" id="KW-1185">Reference proteome</keyword>
<keyword evidence="2 5" id="KW-0238">DNA-binding</keyword>
<dbReference type="Proteomes" id="UP000767291">
    <property type="component" value="Unassembled WGS sequence"/>
</dbReference>
<organism evidence="5 6">
    <name type="scientific">Metaclostridioides mangenotii</name>
    <dbReference type="NCBI Taxonomy" id="1540"/>
    <lineage>
        <taxon>Bacteria</taxon>
        <taxon>Bacillati</taxon>
        <taxon>Bacillota</taxon>
        <taxon>Clostridia</taxon>
        <taxon>Peptostreptococcales</taxon>
        <taxon>Peptostreptococcaceae</taxon>
        <taxon>Metaclostridioides</taxon>
    </lineage>
</organism>
<evidence type="ECO:0000256" key="3">
    <source>
        <dbReference type="ARBA" id="ARBA00023163"/>
    </source>
</evidence>
<keyword evidence="1" id="KW-0805">Transcription regulation</keyword>
<dbReference type="PROSITE" id="PS50995">
    <property type="entry name" value="HTH_MARR_2"/>
    <property type="match status" value="1"/>
</dbReference>
<comment type="caution">
    <text evidence="5">The sequence shown here is derived from an EMBL/GenBank/DDBJ whole genome shotgun (WGS) entry which is preliminary data.</text>
</comment>
<reference evidence="5 6" key="1">
    <citation type="submission" date="2021-03" db="EMBL/GenBank/DDBJ databases">
        <title>Genomic Encyclopedia of Type Strains, Phase IV (KMG-IV): sequencing the most valuable type-strain genomes for metagenomic binning, comparative biology and taxonomic classification.</title>
        <authorList>
            <person name="Goeker M."/>
        </authorList>
    </citation>
    <scope>NUCLEOTIDE SEQUENCE [LARGE SCALE GENOMIC DNA]</scope>
    <source>
        <strain evidence="5 6">DSM 1289</strain>
    </source>
</reference>
<evidence type="ECO:0000256" key="1">
    <source>
        <dbReference type="ARBA" id="ARBA00023015"/>
    </source>
</evidence>